<accession>A0A182I4Q6</accession>
<feature type="compositionally biased region" description="Polar residues" evidence="14">
    <location>
        <begin position="54"/>
        <end position="73"/>
    </location>
</feature>
<feature type="domain" description="KANL2-like probable zinc-finger" evidence="15">
    <location>
        <begin position="183"/>
        <end position="248"/>
    </location>
</feature>
<dbReference type="EnsemblMetazoa" id="AARA008554-RA">
    <property type="protein sequence ID" value="AARA008554-PA"/>
    <property type="gene ID" value="AARA008554"/>
</dbReference>
<dbReference type="InterPro" id="IPR025927">
    <property type="entry name" value="Znf_KANL2-like"/>
</dbReference>
<feature type="region of interest" description="Disordered" evidence="14">
    <location>
        <begin position="659"/>
        <end position="715"/>
    </location>
</feature>
<evidence type="ECO:0000256" key="2">
    <source>
        <dbReference type="ARBA" id="ARBA00004173"/>
    </source>
</evidence>
<evidence type="ECO:0000256" key="4">
    <source>
        <dbReference type="ARBA" id="ARBA00022499"/>
    </source>
</evidence>
<keyword evidence="8" id="KW-0496">Mitochondrion</keyword>
<feature type="region of interest" description="Disordered" evidence="14">
    <location>
        <begin position="600"/>
        <end position="632"/>
    </location>
</feature>
<feature type="compositionally biased region" description="Basic and acidic residues" evidence="14">
    <location>
        <begin position="786"/>
        <end position="806"/>
    </location>
</feature>
<feature type="region of interest" description="Disordered" evidence="14">
    <location>
        <begin position="728"/>
        <end position="952"/>
    </location>
</feature>
<evidence type="ECO:0000256" key="11">
    <source>
        <dbReference type="ARBA" id="ARBA00033378"/>
    </source>
</evidence>
<evidence type="ECO:0000313" key="17">
    <source>
        <dbReference type="Proteomes" id="UP000075840"/>
    </source>
</evidence>
<keyword evidence="6" id="KW-0832">Ubl conjugation</keyword>
<dbReference type="GO" id="GO:0005739">
    <property type="term" value="C:mitochondrion"/>
    <property type="evidence" value="ECO:0007669"/>
    <property type="project" value="UniProtKB-SubCell"/>
</dbReference>
<dbReference type="EMBL" id="APCN01002346">
    <property type="status" value="NOT_ANNOTATED_CDS"/>
    <property type="molecule type" value="Genomic_DNA"/>
</dbReference>
<name>A0A182I4Q6_ANOAR</name>
<dbReference type="VEuPathDB" id="VectorBase:AARA008554"/>
<feature type="region of interest" description="Disordered" evidence="14">
    <location>
        <begin position="140"/>
        <end position="166"/>
    </location>
</feature>
<keyword evidence="4" id="KW-1017">Isopeptide bond</keyword>
<dbReference type="GO" id="GO:0006325">
    <property type="term" value="P:chromatin organization"/>
    <property type="evidence" value="ECO:0007669"/>
    <property type="project" value="UniProtKB-KW"/>
</dbReference>
<dbReference type="GO" id="GO:0005634">
    <property type="term" value="C:nucleus"/>
    <property type="evidence" value="ECO:0007669"/>
    <property type="project" value="UniProtKB-SubCell"/>
</dbReference>
<feature type="compositionally biased region" description="Basic and acidic residues" evidence="14">
    <location>
        <begin position="689"/>
        <end position="701"/>
    </location>
</feature>
<feature type="compositionally biased region" description="Low complexity" evidence="14">
    <location>
        <begin position="600"/>
        <end position="612"/>
    </location>
</feature>
<evidence type="ECO:0000256" key="9">
    <source>
        <dbReference type="ARBA" id="ARBA00023242"/>
    </source>
</evidence>
<feature type="compositionally biased region" description="Low complexity" evidence="14">
    <location>
        <begin position="928"/>
        <end position="939"/>
    </location>
</feature>
<dbReference type="GO" id="GO:0044545">
    <property type="term" value="C:NSL complex"/>
    <property type="evidence" value="ECO:0007669"/>
    <property type="project" value="TreeGrafter"/>
</dbReference>
<evidence type="ECO:0000256" key="12">
    <source>
        <dbReference type="ARBA" id="ARBA00093359"/>
    </source>
</evidence>
<dbReference type="PANTHER" id="PTHR13453">
    <property type="entry name" value="KAT8 REGULATORY NSL COMPLEX SUBUNIT 2"/>
    <property type="match status" value="1"/>
</dbReference>
<feature type="region of interest" description="Disordered" evidence="14">
    <location>
        <begin position="356"/>
        <end position="378"/>
    </location>
</feature>
<feature type="compositionally biased region" description="Low complexity" evidence="14">
    <location>
        <begin position="896"/>
        <end position="914"/>
    </location>
</feature>
<evidence type="ECO:0000256" key="7">
    <source>
        <dbReference type="ARBA" id="ARBA00022853"/>
    </source>
</evidence>
<evidence type="ECO:0000256" key="14">
    <source>
        <dbReference type="SAM" id="MobiDB-lite"/>
    </source>
</evidence>
<evidence type="ECO:0000259" key="15">
    <source>
        <dbReference type="Pfam" id="PF13891"/>
    </source>
</evidence>
<dbReference type="Pfam" id="PF13891">
    <property type="entry name" value="zf-C3HC3H_KANSL2"/>
    <property type="match status" value="2"/>
</dbReference>
<comment type="subcellular location">
    <subcellularLocation>
        <location evidence="2">Mitochondrion</location>
    </subcellularLocation>
    <subcellularLocation>
        <location evidence="1">Nucleus</location>
    </subcellularLocation>
</comment>
<feature type="compositionally biased region" description="Low complexity" evidence="14">
    <location>
        <begin position="671"/>
        <end position="687"/>
    </location>
</feature>
<comment type="subunit">
    <text evidence="13">Component of the NSL complex at least composed of KAT8/MOF, KANSL1, KANSL2, KANSL3, MCRS1, PHF20, OGT1/OGT, WDR5 and HCFC1.</text>
</comment>
<keyword evidence="5" id="KW-0597">Phosphoprotein</keyword>
<evidence type="ECO:0000256" key="10">
    <source>
        <dbReference type="ARBA" id="ARBA00032947"/>
    </source>
</evidence>
<keyword evidence="7" id="KW-0156">Chromatin regulator</keyword>
<dbReference type="AlphaFoldDB" id="A0A182I4Q6"/>
<feature type="domain" description="KANL2-like probable zinc-finger" evidence="15">
    <location>
        <begin position="494"/>
        <end position="556"/>
    </location>
</feature>
<comment type="function">
    <text evidence="12">Non-catalytic component of the NSL histone acetyltransferase complex, a multiprotein complex that mediates histone H4 acetylation at 'Lys-5'- and 'Lys-8' (H4K5ac and H4K8ac) at transcription start sites and promotes transcription initiation. Required for NSL complex stability and for transcription of intraciliary transport genes in both ciliated and non-ciliated cells by regulating histone H4 acetylation at 'Lys-5'- and 'Lys-12' (H4K5ac and H4K12ac). This is necessary for cilium assembly in ciliated cells and for organization of the microtubule cytoskeleton in non-ciliated cells. Required within the NSL complex to maintain nuclear architecture stability by promoting KAT8-mediated acetylation of lamin LMNA.</text>
</comment>
<sequence>MRQSSGPVYSQLCLPSGWSSGPPPPPPSSPLHTRSSWRTRPVVTPGITPRRHSTTQSGHTDSGQTESEQSGGRDNTRPFRWLGDDSGFGFCCLCGPPVVKIVSCTGWAAVAALENYPKRWAVRSGRRGNRNQLVVSMGPTHLHAGRTGSRGGPSPGTSSQAMDHAQALRTQIQKEIEEKAKVCSNTQYECTLPRVDSYAYCFRHILQDPDAPYKQCEYEFANGRRCLEPSPKYDAKRDYGSNYCFEHSRQTQLIKTKSTIGKLVPVETTETLLNGLTHHVKVDKVKQHYLGSSTPLKITVHEDDDETDVDVVTPSVDPFVDVDVTTVNDAGRIILDYASDSSDEDEALANPTYGSTWKAHEMDNSDNESVDSQSDDPLKHAGIYTAEEATRITKEKLTRLQTLYIEQIHRLQHVLRERRRNYLREQRAERDYHCSIFDQVKQTPRERMLYEQLKGLNRYHRKHGVEAILQRKYLEKRAKATEGLQQKPPSLPKCAYTEGGVKCGERTLPCCKHCRKHILEDKKQVLFRACGIEKSGVVCQEPLAGLFENVTCPLHMELPAQRSFNKRKYESESEGEGEVSGMEPSVVVVAGVEKSSAKAANETNAATAQAGAPEDKKAVKVEPKADGDGTVDAKAPVKAENNKRKVIKTEPVTPVPRVRNTRSSRAAMAMQEDAPAEQSAPEQQAAEGVLKKEQTEAKENENNVTSAAATVDQTDDGIVDLEESLLPVSIIPNKKQKPDEATVAEQVSEMERMDTSTEAADSAKEAMETETTDERQAELPSTFPDQPKEGAEGDKKEEEKNTKTEEATEESSVAAEKEEPTTTTTTTITATENSQPKDADDTSTTAPVEESASTAPKESDDRTDQTPKAQPKPQPSPLTARQRKLRLATDRKESAAKGTNETGTTTATDEVSGTSDEEKAKKAKAGKAEPSSGSSSSAAGGSGSEQKSRRQK</sequence>
<evidence type="ECO:0000256" key="5">
    <source>
        <dbReference type="ARBA" id="ARBA00022553"/>
    </source>
</evidence>
<evidence type="ECO:0000256" key="3">
    <source>
        <dbReference type="ARBA" id="ARBA00015508"/>
    </source>
</evidence>
<proteinExistence type="predicted"/>
<feature type="compositionally biased region" description="Basic and acidic residues" evidence="14">
    <location>
        <begin position="749"/>
        <end position="777"/>
    </location>
</feature>
<evidence type="ECO:0000256" key="8">
    <source>
        <dbReference type="ARBA" id="ARBA00023128"/>
    </source>
</evidence>
<dbReference type="VEuPathDB" id="VectorBase:AARA21_006510"/>
<keyword evidence="9" id="KW-0539">Nucleus</keyword>
<evidence type="ECO:0000256" key="1">
    <source>
        <dbReference type="ARBA" id="ARBA00004123"/>
    </source>
</evidence>
<reference evidence="16" key="1">
    <citation type="submission" date="2022-08" db="UniProtKB">
        <authorList>
            <consortium name="EnsemblMetazoa"/>
        </authorList>
    </citation>
    <scope>IDENTIFICATION</scope>
    <source>
        <strain evidence="16">Dongola</strain>
    </source>
</reference>
<evidence type="ECO:0000256" key="13">
    <source>
        <dbReference type="ARBA" id="ARBA00093543"/>
    </source>
</evidence>
<dbReference type="InterPro" id="IPR026316">
    <property type="entry name" value="NSL2"/>
</dbReference>
<feature type="compositionally biased region" description="Low complexity" evidence="14">
    <location>
        <begin position="821"/>
        <end position="831"/>
    </location>
</feature>
<protein>
    <recommendedName>
        <fullName evidence="3">KAT8 regulatory NSL complex subunit 2</fullName>
    </recommendedName>
    <alternativeName>
        <fullName evidence="11">NSL complex protein NSL2</fullName>
    </alternativeName>
    <alternativeName>
        <fullName evidence="10">Non-specific lethal 2 homolog</fullName>
    </alternativeName>
</protein>
<dbReference type="PANTHER" id="PTHR13453:SF1">
    <property type="entry name" value="KAT8 REGULATORY NSL COMPLEX SUBUNIT 2"/>
    <property type="match status" value="1"/>
</dbReference>
<feature type="region of interest" description="Disordered" evidence="14">
    <location>
        <begin position="1"/>
        <end position="79"/>
    </location>
</feature>
<evidence type="ECO:0000256" key="6">
    <source>
        <dbReference type="ARBA" id="ARBA00022843"/>
    </source>
</evidence>
<keyword evidence="17" id="KW-1185">Reference proteome</keyword>
<organism evidence="16 17">
    <name type="scientific">Anopheles arabiensis</name>
    <name type="common">Mosquito</name>
    <dbReference type="NCBI Taxonomy" id="7173"/>
    <lineage>
        <taxon>Eukaryota</taxon>
        <taxon>Metazoa</taxon>
        <taxon>Ecdysozoa</taxon>
        <taxon>Arthropoda</taxon>
        <taxon>Hexapoda</taxon>
        <taxon>Insecta</taxon>
        <taxon>Pterygota</taxon>
        <taxon>Neoptera</taxon>
        <taxon>Endopterygota</taxon>
        <taxon>Diptera</taxon>
        <taxon>Nematocera</taxon>
        <taxon>Culicoidea</taxon>
        <taxon>Culicidae</taxon>
        <taxon>Anophelinae</taxon>
        <taxon>Anopheles</taxon>
    </lineage>
</organism>
<feature type="compositionally biased region" description="Polar residues" evidence="14">
    <location>
        <begin position="841"/>
        <end position="856"/>
    </location>
</feature>
<feature type="compositionally biased region" description="Basic and acidic residues" evidence="14">
    <location>
        <begin position="613"/>
        <end position="627"/>
    </location>
</feature>
<feature type="compositionally biased region" description="Polar residues" evidence="14">
    <location>
        <begin position="702"/>
        <end position="712"/>
    </location>
</feature>
<dbReference type="Proteomes" id="UP000075840">
    <property type="component" value="Unassembled WGS sequence"/>
</dbReference>
<evidence type="ECO:0000313" key="16">
    <source>
        <dbReference type="EnsemblMetazoa" id="AARA008554-PA"/>
    </source>
</evidence>